<dbReference type="Proteomes" id="UP000722989">
    <property type="component" value="Unassembled WGS sequence"/>
</dbReference>
<dbReference type="InterPro" id="IPR001608">
    <property type="entry name" value="Ala_racemase_N"/>
</dbReference>
<proteinExistence type="inferred from homology"/>
<comment type="similarity">
    <text evidence="1">Belongs to the DSD1 family.</text>
</comment>
<dbReference type="SUPFAM" id="SSF51419">
    <property type="entry name" value="PLP-binding barrel"/>
    <property type="match status" value="1"/>
</dbReference>
<organism evidence="4 5">
    <name type="scientific">Planosporangium thailandense</name>
    <dbReference type="NCBI Taxonomy" id="765197"/>
    <lineage>
        <taxon>Bacteria</taxon>
        <taxon>Bacillati</taxon>
        <taxon>Actinomycetota</taxon>
        <taxon>Actinomycetes</taxon>
        <taxon>Micromonosporales</taxon>
        <taxon>Micromonosporaceae</taxon>
        <taxon>Planosporangium</taxon>
    </lineage>
</organism>
<evidence type="ECO:0000256" key="1">
    <source>
        <dbReference type="ARBA" id="ARBA00005323"/>
    </source>
</evidence>
<comment type="caution">
    <text evidence="4">The sequence shown here is derived from an EMBL/GenBank/DDBJ whole genome shotgun (WGS) entry which is preliminary data.</text>
</comment>
<dbReference type="InterPro" id="IPR029066">
    <property type="entry name" value="PLP-binding_barrel"/>
</dbReference>
<name>A0ABX0XV09_9ACTN</name>
<dbReference type="Gene3D" id="3.20.20.10">
    <property type="entry name" value="Alanine racemase"/>
    <property type="match status" value="1"/>
</dbReference>
<dbReference type="SMART" id="SM01119">
    <property type="entry name" value="D-ser_dehydrat"/>
    <property type="match status" value="1"/>
</dbReference>
<dbReference type="InterPro" id="IPR026956">
    <property type="entry name" value="D-ser_dehydrat-like_dom"/>
</dbReference>
<feature type="domain" description="D-serine dehydratase-like" evidence="3">
    <location>
        <begin position="297"/>
        <end position="392"/>
    </location>
</feature>
<dbReference type="EMBL" id="JAATVY010000002">
    <property type="protein sequence ID" value="NJC69049.1"/>
    <property type="molecule type" value="Genomic_DNA"/>
</dbReference>
<dbReference type="Pfam" id="PF01168">
    <property type="entry name" value="Ala_racemase_N"/>
    <property type="match status" value="1"/>
</dbReference>
<evidence type="ECO:0000313" key="4">
    <source>
        <dbReference type="EMBL" id="NJC69049.1"/>
    </source>
</evidence>
<dbReference type="PANTHER" id="PTHR28004">
    <property type="entry name" value="ZGC:162816-RELATED"/>
    <property type="match status" value="1"/>
</dbReference>
<dbReference type="PANTHER" id="PTHR28004:SF8">
    <property type="entry name" value="D-SERINE DEAMINASE"/>
    <property type="match status" value="1"/>
</dbReference>
<accession>A0ABX0XV09</accession>
<dbReference type="Pfam" id="PF14031">
    <property type="entry name" value="D-ser_dehydrat"/>
    <property type="match status" value="1"/>
</dbReference>
<evidence type="ECO:0000259" key="3">
    <source>
        <dbReference type="SMART" id="SM01119"/>
    </source>
</evidence>
<gene>
    <name evidence="4" type="ORF">HC031_04825</name>
</gene>
<keyword evidence="5" id="KW-1185">Reference proteome</keyword>
<dbReference type="InterPro" id="IPR042208">
    <property type="entry name" value="D-ser_dehydrat-like_sf"/>
</dbReference>
<evidence type="ECO:0000313" key="5">
    <source>
        <dbReference type="Proteomes" id="UP000722989"/>
    </source>
</evidence>
<dbReference type="Gene3D" id="2.40.37.20">
    <property type="entry name" value="D-serine dehydratase-like domain"/>
    <property type="match status" value="1"/>
</dbReference>
<keyword evidence="2" id="KW-0456">Lyase</keyword>
<protein>
    <submittedName>
        <fullName evidence="4">Amino acid deaminase</fullName>
    </submittedName>
</protein>
<sequence length="405" mass="42961">MATVDYPLIDHGAVDRLRSQPLDWQYKGLPPGIGSLADLVGRRVPVDGFTSPVAILDGPALADNLDRYAAFCAERGLEFAPHVKTTMAPALAAEQARRGAWAFTVANVAQARVLRAFGARRLLLAHEVIDPASLDWIVAEQEHAEIYCWVDSREGVAALDARATAAGRSVGVFVELGLPGGRTGARGVPAATDVARAVEKAAGLRLAGVAGYEATYGTGRSADSVAAVRRHLDELVRLAEVVDAETVTAGGSLYPDLVAESFAGLAGARRAVLRSGAYLAHDDLRYASLSPFELRPALRVWATVVSAPEPGLAFLNMGKRDVSYDMGLPVPVAVLGPGGQRPAERLEITALNDQHAYLSDPGGEVAIGDWVACGISHPCTTFERWRALPVVDSDGHVTDLVRTFF</sequence>
<dbReference type="InterPro" id="IPR051466">
    <property type="entry name" value="D-amino_acid_metab_enzyme"/>
</dbReference>
<reference evidence="4 5" key="1">
    <citation type="submission" date="2020-03" db="EMBL/GenBank/DDBJ databases">
        <title>WGS of the type strain of Planosporangium spp.</title>
        <authorList>
            <person name="Thawai C."/>
        </authorList>
    </citation>
    <scope>NUCLEOTIDE SEQUENCE [LARGE SCALE GENOMIC DNA]</scope>
    <source>
        <strain evidence="4 5">TBRC 5610</strain>
    </source>
</reference>
<evidence type="ECO:0000256" key="2">
    <source>
        <dbReference type="ARBA" id="ARBA00023239"/>
    </source>
</evidence>